<sequence>MGKERRGRTSRFIRRHGDGRPLADDCVPALVAVTAAYARAVAEVAAKLLAERVSHCSKRTLVEPSDVLAAISMIQNESSSATPKRMRTLDGGSDEMRCTV</sequence>
<evidence type="ECO:0000256" key="1">
    <source>
        <dbReference type="SAM" id="MobiDB-lite"/>
    </source>
</evidence>
<feature type="region of interest" description="Disordered" evidence="1">
    <location>
        <begin position="1"/>
        <end position="21"/>
    </location>
</feature>
<evidence type="ECO:0000313" key="2">
    <source>
        <dbReference type="EMBL" id="KAL1515251.1"/>
    </source>
</evidence>
<dbReference type="Proteomes" id="UP001515480">
    <property type="component" value="Unassembled WGS sequence"/>
</dbReference>
<dbReference type="EMBL" id="JBGBPQ010000011">
    <property type="protein sequence ID" value="KAL1515251.1"/>
    <property type="molecule type" value="Genomic_DNA"/>
</dbReference>
<organism evidence="2 3">
    <name type="scientific">Prymnesium parvum</name>
    <name type="common">Toxic golden alga</name>
    <dbReference type="NCBI Taxonomy" id="97485"/>
    <lineage>
        <taxon>Eukaryota</taxon>
        <taxon>Haptista</taxon>
        <taxon>Haptophyta</taxon>
        <taxon>Prymnesiophyceae</taxon>
        <taxon>Prymnesiales</taxon>
        <taxon>Prymnesiaceae</taxon>
        <taxon>Prymnesium</taxon>
    </lineage>
</organism>
<protein>
    <recommendedName>
        <fullName evidence="4">Histone H2A</fullName>
    </recommendedName>
</protein>
<accession>A0AB34J9K2</accession>
<keyword evidence="3" id="KW-1185">Reference proteome</keyword>
<proteinExistence type="predicted"/>
<evidence type="ECO:0000313" key="3">
    <source>
        <dbReference type="Proteomes" id="UP001515480"/>
    </source>
</evidence>
<feature type="compositionally biased region" description="Basic residues" evidence="1">
    <location>
        <begin position="1"/>
        <end position="14"/>
    </location>
</feature>
<comment type="caution">
    <text evidence="2">The sequence shown here is derived from an EMBL/GenBank/DDBJ whole genome shotgun (WGS) entry which is preliminary data.</text>
</comment>
<dbReference type="AlphaFoldDB" id="A0AB34J9K2"/>
<gene>
    <name evidence="2" type="ORF">AB1Y20_001885</name>
</gene>
<feature type="region of interest" description="Disordered" evidence="1">
    <location>
        <begin position="79"/>
        <end position="100"/>
    </location>
</feature>
<name>A0AB34J9K2_PRYPA</name>
<evidence type="ECO:0008006" key="4">
    <source>
        <dbReference type="Google" id="ProtNLM"/>
    </source>
</evidence>
<reference evidence="2 3" key="1">
    <citation type="journal article" date="2024" name="Science">
        <title>Giant polyketide synthase enzymes in the biosynthesis of giant marine polyether toxins.</title>
        <authorList>
            <person name="Fallon T.R."/>
            <person name="Shende V.V."/>
            <person name="Wierzbicki I.H."/>
            <person name="Pendleton A.L."/>
            <person name="Watervoot N.F."/>
            <person name="Auber R.P."/>
            <person name="Gonzalez D.J."/>
            <person name="Wisecaver J.H."/>
            <person name="Moore B.S."/>
        </authorList>
    </citation>
    <scope>NUCLEOTIDE SEQUENCE [LARGE SCALE GENOMIC DNA]</scope>
    <source>
        <strain evidence="2 3">12B1</strain>
    </source>
</reference>